<dbReference type="EMBL" id="CP006272">
    <property type="protein sequence ID" value="AGZ43031.1"/>
    <property type="molecule type" value="Genomic_DNA"/>
</dbReference>
<keyword evidence="1" id="KW-1133">Transmembrane helix</keyword>
<dbReference type="KEGG" id="afs:AFR_23815"/>
<evidence type="ECO:0000313" key="2">
    <source>
        <dbReference type="EMBL" id="AGZ43031.1"/>
    </source>
</evidence>
<sequence length="94" mass="9849">MLGAMTGEHDDLRTIRLRAANLSMGIGLLGLLLAFFYLSSPVLPAFILLVLGGVVAIGVYRARDTSMSRWFTVWSLLLTVAGVGAAALIGSLAG</sequence>
<feature type="transmembrane region" description="Helical" evidence="1">
    <location>
        <begin position="20"/>
        <end position="37"/>
    </location>
</feature>
<dbReference type="Proteomes" id="UP000017746">
    <property type="component" value="Chromosome"/>
</dbReference>
<keyword evidence="1" id="KW-0472">Membrane</keyword>
<protein>
    <submittedName>
        <fullName evidence="2">Uncharacterized protein</fullName>
    </submittedName>
</protein>
<feature type="transmembrane region" description="Helical" evidence="1">
    <location>
        <begin position="72"/>
        <end position="93"/>
    </location>
</feature>
<accession>U5W510</accession>
<keyword evidence="1" id="KW-0812">Transmembrane</keyword>
<dbReference type="AlphaFoldDB" id="U5W510"/>
<dbReference type="PATRIC" id="fig|1246995.3.peg.4824"/>
<dbReference type="HOGENOM" id="CLU_2379741_0_0_11"/>
<dbReference type="STRING" id="1246995.AFR_23815"/>
<evidence type="ECO:0000313" key="3">
    <source>
        <dbReference type="Proteomes" id="UP000017746"/>
    </source>
</evidence>
<organism evidence="2 3">
    <name type="scientific">Actinoplanes friuliensis DSM 7358</name>
    <dbReference type="NCBI Taxonomy" id="1246995"/>
    <lineage>
        <taxon>Bacteria</taxon>
        <taxon>Bacillati</taxon>
        <taxon>Actinomycetota</taxon>
        <taxon>Actinomycetes</taxon>
        <taxon>Micromonosporales</taxon>
        <taxon>Micromonosporaceae</taxon>
        <taxon>Actinoplanes</taxon>
    </lineage>
</organism>
<reference evidence="2 3" key="1">
    <citation type="journal article" date="2014" name="J. Biotechnol.">
        <title>Complete genome sequence of the actinobacterium Actinoplanes friuliensis HAG 010964, producer of the lipopeptide antibiotic friulimycin.</title>
        <authorList>
            <person name="Ruckert C."/>
            <person name="Szczepanowski R."/>
            <person name="Albersmeier A."/>
            <person name="Goesmann A."/>
            <person name="Fischer N."/>
            <person name="Steinkamper A."/>
            <person name="Puhler A."/>
            <person name="Biener R."/>
            <person name="Schwartz D."/>
            <person name="Kalinowski J."/>
        </authorList>
    </citation>
    <scope>NUCLEOTIDE SEQUENCE [LARGE SCALE GENOMIC DNA]</scope>
    <source>
        <strain evidence="2 3">DSM 7358</strain>
    </source>
</reference>
<feature type="transmembrane region" description="Helical" evidence="1">
    <location>
        <begin position="43"/>
        <end position="60"/>
    </location>
</feature>
<keyword evidence="3" id="KW-1185">Reference proteome</keyword>
<gene>
    <name evidence="2" type="ORF">AFR_23815</name>
</gene>
<proteinExistence type="predicted"/>
<name>U5W510_9ACTN</name>
<evidence type="ECO:0000256" key="1">
    <source>
        <dbReference type="SAM" id="Phobius"/>
    </source>
</evidence>